<protein>
    <recommendedName>
        <fullName evidence="4">MFS transporter</fullName>
    </recommendedName>
</protein>
<evidence type="ECO:0000313" key="2">
    <source>
        <dbReference type="EMBL" id="MFF5916944.1"/>
    </source>
</evidence>
<keyword evidence="3" id="KW-1185">Reference proteome</keyword>
<comment type="caution">
    <text evidence="2">The sequence shown here is derived from an EMBL/GenBank/DDBJ whole genome shotgun (WGS) entry which is preliminary data.</text>
</comment>
<organism evidence="2 3">
    <name type="scientific">Streptomyces flavochromogenes</name>
    <dbReference type="NCBI Taxonomy" id="68199"/>
    <lineage>
        <taxon>Bacteria</taxon>
        <taxon>Bacillati</taxon>
        <taxon>Actinomycetota</taxon>
        <taxon>Actinomycetes</taxon>
        <taxon>Kitasatosporales</taxon>
        <taxon>Streptomycetaceae</taxon>
        <taxon>Streptomyces</taxon>
    </lineage>
</organism>
<evidence type="ECO:0000256" key="1">
    <source>
        <dbReference type="SAM" id="MobiDB-lite"/>
    </source>
</evidence>
<sequence>MRRSVAARWRAAAPDELAGGASGVFSTARQFGGALGAAAIGTAWFADLSPGAAMRWVLAAYGAAACSACGSRWAAAAEARPCPRGGRRSPRGFGGRRASPRHRRHGPRQAAAVPRELPVTPSYTGSARSRARS</sequence>
<evidence type="ECO:0000313" key="3">
    <source>
        <dbReference type="Proteomes" id="UP001602370"/>
    </source>
</evidence>
<gene>
    <name evidence="2" type="ORF">ACFY8C_01175</name>
</gene>
<feature type="compositionally biased region" description="Basic residues" evidence="1">
    <location>
        <begin position="98"/>
        <end position="107"/>
    </location>
</feature>
<dbReference type="Proteomes" id="UP001602370">
    <property type="component" value="Unassembled WGS sequence"/>
</dbReference>
<feature type="region of interest" description="Disordered" evidence="1">
    <location>
        <begin position="77"/>
        <end position="133"/>
    </location>
</feature>
<dbReference type="RefSeq" id="WP_388304316.1">
    <property type="nucleotide sequence ID" value="NZ_JBIBDZ010000001.1"/>
</dbReference>
<evidence type="ECO:0008006" key="4">
    <source>
        <dbReference type="Google" id="ProtNLM"/>
    </source>
</evidence>
<dbReference type="EMBL" id="JBIBDZ010000001">
    <property type="protein sequence ID" value="MFF5916944.1"/>
    <property type="molecule type" value="Genomic_DNA"/>
</dbReference>
<accession>A0ABW6XHJ1</accession>
<name>A0ABW6XHJ1_9ACTN</name>
<proteinExistence type="predicted"/>
<reference evidence="2 3" key="1">
    <citation type="submission" date="2024-10" db="EMBL/GenBank/DDBJ databases">
        <title>The Natural Products Discovery Center: Release of the First 8490 Sequenced Strains for Exploring Actinobacteria Biosynthetic Diversity.</title>
        <authorList>
            <person name="Kalkreuter E."/>
            <person name="Kautsar S.A."/>
            <person name="Yang D."/>
            <person name="Bader C.D."/>
            <person name="Teijaro C.N."/>
            <person name="Fluegel L."/>
            <person name="Davis C.M."/>
            <person name="Simpson J.R."/>
            <person name="Lauterbach L."/>
            <person name="Steele A.D."/>
            <person name="Gui C."/>
            <person name="Meng S."/>
            <person name="Li G."/>
            <person name="Viehrig K."/>
            <person name="Ye F."/>
            <person name="Su P."/>
            <person name="Kiefer A.F."/>
            <person name="Nichols A."/>
            <person name="Cepeda A.J."/>
            <person name="Yan W."/>
            <person name="Fan B."/>
            <person name="Jiang Y."/>
            <person name="Adhikari A."/>
            <person name="Zheng C.-J."/>
            <person name="Schuster L."/>
            <person name="Cowan T.M."/>
            <person name="Smanski M.J."/>
            <person name="Chevrette M.G."/>
            <person name="De Carvalho L.P.S."/>
            <person name="Shen B."/>
        </authorList>
    </citation>
    <scope>NUCLEOTIDE SEQUENCE [LARGE SCALE GENOMIC DNA]</scope>
    <source>
        <strain evidence="2 3">NPDC012605</strain>
    </source>
</reference>